<name>A0A9Q1H1E2_HOLLE</name>
<evidence type="ECO:0000256" key="2">
    <source>
        <dbReference type="SAM" id="Phobius"/>
    </source>
</evidence>
<keyword evidence="2" id="KW-0472">Membrane</keyword>
<evidence type="ECO:0000256" key="1">
    <source>
        <dbReference type="SAM" id="MobiDB-lite"/>
    </source>
</evidence>
<keyword evidence="2" id="KW-1133">Transmembrane helix</keyword>
<feature type="transmembrane region" description="Helical" evidence="2">
    <location>
        <begin position="132"/>
        <end position="150"/>
    </location>
</feature>
<dbReference type="Proteomes" id="UP001152320">
    <property type="component" value="Chromosome 15"/>
</dbReference>
<sequence length="156" mass="16851">MESLVENEQLPGTSPPPVSTSVSEVASEKPPPYSPTSTNQPVYTSPYDASVLQEENQPPVLVRNVQYYEPDPPGLSRTITCSLVLSSILLTFVVPMFCAIPALIFASLALSRKYDVNQRKSYANIALNLTRAGYATLGVFISIGTILKAIDNSGRS</sequence>
<keyword evidence="4" id="KW-1185">Reference proteome</keyword>
<comment type="caution">
    <text evidence="3">The sequence shown here is derived from an EMBL/GenBank/DDBJ whole genome shotgun (WGS) entry which is preliminary data.</text>
</comment>
<evidence type="ECO:0000313" key="4">
    <source>
        <dbReference type="Proteomes" id="UP001152320"/>
    </source>
</evidence>
<dbReference type="AlphaFoldDB" id="A0A9Q1H1E2"/>
<evidence type="ECO:0000313" key="3">
    <source>
        <dbReference type="EMBL" id="KAJ8028486.1"/>
    </source>
</evidence>
<dbReference type="EMBL" id="JAIZAY010000015">
    <property type="protein sequence ID" value="KAJ8028486.1"/>
    <property type="molecule type" value="Genomic_DNA"/>
</dbReference>
<feature type="transmembrane region" description="Helical" evidence="2">
    <location>
        <begin position="83"/>
        <end position="111"/>
    </location>
</feature>
<accession>A0A9Q1H1E2</accession>
<feature type="region of interest" description="Disordered" evidence="1">
    <location>
        <begin position="1"/>
        <end position="44"/>
    </location>
</feature>
<gene>
    <name evidence="3" type="ORF">HOLleu_30736</name>
</gene>
<proteinExistence type="predicted"/>
<keyword evidence="2" id="KW-0812">Transmembrane</keyword>
<protein>
    <submittedName>
        <fullName evidence="3">Uncharacterized protein</fullName>
    </submittedName>
</protein>
<organism evidence="3 4">
    <name type="scientific">Holothuria leucospilota</name>
    <name type="common">Black long sea cucumber</name>
    <name type="synonym">Mertensiothuria leucospilota</name>
    <dbReference type="NCBI Taxonomy" id="206669"/>
    <lineage>
        <taxon>Eukaryota</taxon>
        <taxon>Metazoa</taxon>
        <taxon>Echinodermata</taxon>
        <taxon>Eleutherozoa</taxon>
        <taxon>Echinozoa</taxon>
        <taxon>Holothuroidea</taxon>
        <taxon>Aspidochirotacea</taxon>
        <taxon>Aspidochirotida</taxon>
        <taxon>Holothuriidae</taxon>
        <taxon>Holothuria</taxon>
    </lineage>
</organism>
<reference evidence="3" key="1">
    <citation type="submission" date="2021-10" db="EMBL/GenBank/DDBJ databases">
        <title>Tropical sea cucumber genome reveals ecological adaptation and Cuvierian tubules defense mechanism.</title>
        <authorList>
            <person name="Chen T."/>
        </authorList>
    </citation>
    <scope>NUCLEOTIDE SEQUENCE</scope>
    <source>
        <strain evidence="3">Nanhai2018</strain>
        <tissue evidence="3">Muscle</tissue>
    </source>
</reference>